<dbReference type="InterPro" id="IPR009057">
    <property type="entry name" value="Homeodomain-like_sf"/>
</dbReference>
<evidence type="ECO:0000313" key="7">
    <source>
        <dbReference type="Proteomes" id="UP001589733"/>
    </source>
</evidence>
<dbReference type="InterPro" id="IPR050109">
    <property type="entry name" value="HTH-type_TetR-like_transc_reg"/>
</dbReference>
<feature type="DNA-binding region" description="H-T-H motif" evidence="4">
    <location>
        <begin position="40"/>
        <end position="59"/>
    </location>
</feature>
<evidence type="ECO:0000259" key="5">
    <source>
        <dbReference type="PROSITE" id="PS50977"/>
    </source>
</evidence>
<dbReference type="PANTHER" id="PTHR30055:SF234">
    <property type="entry name" value="HTH-TYPE TRANSCRIPTIONAL REGULATOR BETI"/>
    <property type="match status" value="1"/>
</dbReference>
<comment type="caution">
    <text evidence="6">The sequence shown here is derived from an EMBL/GenBank/DDBJ whole genome shotgun (WGS) entry which is preliminary data.</text>
</comment>
<keyword evidence="2 4" id="KW-0238">DNA-binding</keyword>
<evidence type="ECO:0000256" key="3">
    <source>
        <dbReference type="ARBA" id="ARBA00023163"/>
    </source>
</evidence>
<dbReference type="InterPro" id="IPR001647">
    <property type="entry name" value="HTH_TetR"/>
</dbReference>
<dbReference type="Pfam" id="PF00440">
    <property type="entry name" value="TetR_N"/>
    <property type="match status" value="1"/>
</dbReference>
<dbReference type="EMBL" id="JBHLYR010000083">
    <property type="protein sequence ID" value="MFB9995160.1"/>
    <property type="molecule type" value="Genomic_DNA"/>
</dbReference>
<gene>
    <name evidence="6" type="ORF">ACFFLM_24750</name>
</gene>
<dbReference type="PRINTS" id="PR00455">
    <property type="entry name" value="HTHTETR"/>
</dbReference>
<feature type="domain" description="HTH tetR-type" evidence="5">
    <location>
        <begin position="17"/>
        <end position="77"/>
    </location>
</feature>
<proteinExistence type="predicted"/>
<evidence type="ECO:0000256" key="4">
    <source>
        <dbReference type="PROSITE-ProRule" id="PRU00335"/>
    </source>
</evidence>
<reference evidence="6 7" key="1">
    <citation type="submission" date="2024-09" db="EMBL/GenBank/DDBJ databases">
        <authorList>
            <person name="Sun Q."/>
            <person name="Mori K."/>
        </authorList>
    </citation>
    <scope>NUCLEOTIDE SEQUENCE [LARGE SCALE GENOMIC DNA]</scope>
    <source>
        <strain evidence="6 7">JCM 13503</strain>
    </source>
</reference>
<sequence>MTQVNSSHLTHRQRQALATRQLIIDAATTLFLERGYVATTIDTIAQHAGVAVSTVYNTFGNKSGILAGIRAAWVVESGVNELYHQADQERDFNRRLQLAAHTTRRVWETSARMMAVHTTAAGADPDAAAEWQVALNGRRTTLARIYQAWASEFGGDPERTAAIAIALTGPEMYLELVTVWHWTPDQYEDWLAQLLQQQLLGASMFPK</sequence>
<keyword evidence="7" id="KW-1185">Reference proteome</keyword>
<dbReference type="Proteomes" id="UP001589733">
    <property type="component" value="Unassembled WGS sequence"/>
</dbReference>
<accession>A0ABV6B5X4</accession>
<dbReference type="RefSeq" id="WP_380016824.1">
    <property type="nucleotide sequence ID" value="NZ_JBHLYR010000083.1"/>
</dbReference>
<keyword evidence="3" id="KW-0804">Transcription</keyword>
<protein>
    <submittedName>
        <fullName evidence="6">TetR/AcrR family transcriptional regulator</fullName>
    </submittedName>
</protein>
<evidence type="ECO:0000313" key="6">
    <source>
        <dbReference type="EMBL" id="MFB9995160.1"/>
    </source>
</evidence>
<dbReference type="Gene3D" id="1.10.357.10">
    <property type="entry name" value="Tetracycline Repressor, domain 2"/>
    <property type="match status" value="1"/>
</dbReference>
<dbReference type="SUPFAM" id="SSF46689">
    <property type="entry name" value="Homeodomain-like"/>
    <property type="match status" value="1"/>
</dbReference>
<dbReference type="PROSITE" id="PS50977">
    <property type="entry name" value="HTH_TETR_2"/>
    <property type="match status" value="1"/>
</dbReference>
<evidence type="ECO:0000256" key="1">
    <source>
        <dbReference type="ARBA" id="ARBA00023015"/>
    </source>
</evidence>
<keyword evidence="1" id="KW-0805">Transcription regulation</keyword>
<dbReference type="PANTHER" id="PTHR30055">
    <property type="entry name" value="HTH-TYPE TRANSCRIPTIONAL REGULATOR RUTR"/>
    <property type="match status" value="1"/>
</dbReference>
<evidence type="ECO:0000256" key="2">
    <source>
        <dbReference type="ARBA" id="ARBA00023125"/>
    </source>
</evidence>
<organism evidence="6 7">
    <name type="scientific">Deinococcus oregonensis</name>
    <dbReference type="NCBI Taxonomy" id="1805970"/>
    <lineage>
        <taxon>Bacteria</taxon>
        <taxon>Thermotogati</taxon>
        <taxon>Deinococcota</taxon>
        <taxon>Deinococci</taxon>
        <taxon>Deinococcales</taxon>
        <taxon>Deinococcaceae</taxon>
        <taxon>Deinococcus</taxon>
    </lineage>
</organism>
<name>A0ABV6B5X4_9DEIO</name>